<evidence type="ECO:0000313" key="4">
    <source>
        <dbReference type="EMBL" id="KAF5188641.1"/>
    </source>
</evidence>
<dbReference type="Pfam" id="PF04043">
    <property type="entry name" value="PMEI"/>
    <property type="match status" value="1"/>
</dbReference>
<evidence type="ECO:0000256" key="1">
    <source>
        <dbReference type="ARBA" id="ARBA00022729"/>
    </source>
</evidence>
<evidence type="ECO:0000256" key="2">
    <source>
        <dbReference type="SAM" id="SignalP"/>
    </source>
</evidence>
<sequence length="203" mass="22410">MKAQILLLLSLATLLFLVPAITAVNPRVYTKNVVTDFIAKVCSTTTKSNVCYTSLIPSAKIIKVNNLKQLAELSLSGSVVAAKKRVSHMTMLWSQIKNTKGADKQVLALQGCVENYRKAIGELEASLAAITQPEKVDNDEEEEGFNLKMEVDYNLDRAINVYLPTCPSGFKDLPNESIKADVFKHTLKLQDIIKNARELASKL</sequence>
<dbReference type="Proteomes" id="UP000554482">
    <property type="component" value="Unassembled WGS sequence"/>
</dbReference>
<gene>
    <name evidence="4" type="ORF">FRX31_021774</name>
</gene>
<protein>
    <recommendedName>
        <fullName evidence="3">Pectinesterase inhibitor domain-containing protein</fullName>
    </recommendedName>
</protein>
<dbReference type="SUPFAM" id="SSF101148">
    <property type="entry name" value="Plant invertase/pectin methylesterase inhibitor"/>
    <property type="match status" value="1"/>
</dbReference>
<proteinExistence type="predicted"/>
<organism evidence="4 5">
    <name type="scientific">Thalictrum thalictroides</name>
    <name type="common">Rue-anemone</name>
    <name type="synonym">Anemone thalictroides</name>
    <dbReference type="NCBI Taxonomy" id="46969"/>
    <lineage>
        <taxon>Eukaryota</taxon>
        <taxon>Viridiplantae</taxon>
        <taxon>Streptophyta</taxon>
        <taxon>Embryophyta</taxon>
        <taxon>Tracheophyta</taxon>
        <taxon>Spermatophyta</taxon>
        <taxon>Magnoliopsida</taxon>
        <taxon>Ranunculales</taxon>
        <taxon>Ranunculaceae</taxon>
        <taxon>Thalictroideae</taxon>
        <taxon>Thalictrum</taxon>
    </lineage>
</organism>
<dbReference type="NCBIfam" id="TIGR01614">
    <property type="entry name" value="PME_inhib"/>
    <property type="match status" value="1"/>
</dbReference>
<dbReference type="SMART" id="SM00856">
    <property type="entry name" value="PMEI"/>
    <property type="match status" value="1"/>
</dbReference>
<name>A0A7J6VV21_THATH</name>
<accession>A0A7J6VV21</accession>
<keyword evidence="1 2" id="KW-0732">Signal</keyword>
<dbReference type="GO" id="GO:0004857">
    <property type="term" value="F:enzyme inhibitor activity"/>
    <property type="evidence" value="ECO:0007669"/>
    <property type="project" value="InterPro"/>
</dbReference>
<comment type="caution">
    <text evidence="4">The sequence shown here is derived from an EMBL/GenBank/DDBJ whole genome shotgun (WGS) entry which is preliminary data.</text>
</comment>
<reference evidence="4 5" key="1">
    <citation type="submission" date="2020-06" db="EMBL/GenBank/DDBJ databases">
        <title>Transcriptomic and genomic resources for Thalictrum thalictroides and T. hernandezii: Facilitating candidate gene discovery in an emerging model plant lineage.</title>
        <authorList>
            <person name="Arias T."/>
            <person name="Riano-Pachon D.M."/>
            <person name="Di Stilio V.S."/>
        </authorList>
    </citation>
    <scope>NUCLEOTIDE SEQUENCE [LARGE SCALE GENOMIC DNA]</scope>
    <source>
        <strain evidence="5">cv. WT478/WT964</strain>
        <tissue evidence="4">Leaves</tissue>
    </source>
</reference>
<evidence type="ECO:0000259" key="3">
    <source>
        <dbReference type="SMART" id="SM00856"/>
    </source>
</evidence>
<dbReference type="PANTHER" id="PTHR31080">
    <property type="entry name" value="PECTINESTERASE INHIBITOR-LIKE"/>
    <property type="match status" value="1"/>
</dbReference>
<feature type="chain" id="PRO_5029821734" description="Pectinesterase inhibitor domain-containing protein" evidence="2">
    <location>
        <begin position="24"/>
        <end position="203"/>
    </location>
</feature>
<dbReference type="InterPro" id="IPR051955">
    <property type="entry name" value="PME_Inhibitor"/>
</dbReference>
<dbReference type="Gene3D" id="1.20.140.40">
    <property type="entry name" value="Invertase/pectin methylesterase inhibitor family protein"/>
    <property type="match status" value="1"/>
</dbReference>
<dbReference type="PANTHER" id="PTHR31080:SF296">
    <property type="entry name" value="OS05G0360900 PROTEIN"/>
    <property type="match status" value="1"/>
</dbReference>
<dbReference type="InterPro" id="IPR006501">
    <property type="entry name" value="Pectinesterase_inhib_dom"/>
</dbReference>
<feature type="domain" description="Pectinesterase inhibitor" evidence="3">
    <location>
        <begin position="33"/>
        <end position="199"/>
    </location>
</feature>
<dbReference type="AlphaFoldDB" id="A0A7J6VV21"/>
<dbReference type="EMBL" id="JABWDY010026518">
    <property type="protein sequence ID" value="KAF5188641.1"/>
    <property type="molecule type" value="Genomic_DNA"/>
</dbReference>
<keyword evidence="5" id="KW-1185">Reference proteome</keyword>
<evidence type="ECO:0000313" key="5">
    <source>
        <dbReference type="Proteomes" id="UP000554482"/>
    </source>
</evidence>
<dbReference type="InterPro" id="IPR035513">
    <property type="entry name" value="Invertase/methylesterase_inhib"/>
</dbReference>
<feature type="signal peptide" evidence="2">
    <location>
        <begin position="1"/>
        <end position="23"/>
    </location>
</feature>